<evidence type="ECO:0008006" key="11">
    <source>
        <dbReference type="Google" id="ProtNLM"/>
    </source>
</evidence>
<evidence type="ECO:0000256" key="4">
    <source>
        <dbReference type="ARBA" id="ARBA00022833"/>
    </source>
</evidence>
<keyword evidence="5" id="KW-0805">Transcription regulation</keyword>
<evidence type="ECO:0000256" key="1">
    <source>
        <dbReference type="ARBA" id="ARBA00022490"/>
    </source>
</evidence>
<protein>
    <recommendedName>
        <fullName evidence="11">Flagellar transcriptional regulator FlhC</fullName>
    </recommendedName>
</protein>
<keyword evidence="3" id="KW-1005">Bacterial flagellum biogenesis</keyword>
<keyword evidence="2" id="KW-0479">Metal-binding</keyword>
<evidence type="ECO:0000256" key="7">
    <source>
        <dbReference type="ARBA" id="ARBA00023159"/>
    </source>
</evidence>
<evidence type="ECO:0000313" key="9">
    <source>
        <dbReference type="EMBL" id="ODN41337.1"/>
    </source>
</evidence>
<evidence type="ECO:0000256" key="6">
    <source>
        <dbReference type="ARBA" id="ARBA00023125"/>
    </source>
</evidence>
<dbReference type="EMBL" id="MDTU01000003">
    <property type="protein sequence ID" value="ODN41337.1"/>
    <property type="molecule type" value="Genomic_DNA"/>
</dbReference>
<keyword evidence="1" id="KW-0963">Cytoplasm</keyword>
<gene>
    <name evidence="9" type="ORF">BGC07_16330</name>
</gene>
<evidence type="ECO:0000256" key="5">
    <source>
        <dbReference type="ARBA" id="ARBA00023015"/>
    </source>
</evidence>
<keyword evidence="8" id="KW-0804">Transcription</keyword>
<keyword evidence="6" id="KW-0238">DNA-binding</keyword>
<dbReference type="SUPFAM" id="SSF160930">
    <property type="entry name" value="FlhC-like"/>
    <property type="match status" value="1"/>
</dbReference>
<organism evidence="9 10">
    <name type="scientific">Piscirickettsia litoralis</name>
    <dbReference type="NCBI Taxonomy" id="1891921"/>
    <lineage>
        <taxon>Bacteria</taxon>
        <taxon>Pseudomonadati</taxon>
        <taxon>Pseudomonadota</taxon>
        <taxon>Gammaproteobacteria</taxon>
        <taxon>Thiotrichales</taxon>
        <taxon>Piscirickettsiaceae</taxon>
        <taxon>Piscirickettsia</taxon>
    </lineage>
</organism>
<keyword evidence="7" id="KW-0010">Activator</keyword>
<keyword evidence="10" id="KW-1185">Reference proteome</keyword>
<evidence type="ECO:0000256" key="8">
    <source>
        <dbReference type="ARBA" id="ARBA00023163"/>
    </source>
</evidence>
<evidence type="ECO:0000313" key="10">
    <source>
        <dbReference type="Proteomes" id="UP000094329"/>
    </source>
</evidence>
<accession>A0ABX2ZXJ5</accession>
<keyword evidence="4" id="KW-0862">Zinc</keyword>
<sequence length="194" mass="22003">MEKKQSKTYNSSLVSNEDKVAFLMMLGLRSRWISGIYGVATSRVRSISKTIRKYGFSQQLASGSEPTSVSIICSRGRMIEASLLVHFYKKVSENFDKREVDLEAFLKAYKLYVNARHSVGGMNEKTWSIINAQQAYVLLNELHLGESIFQACHVCGCNYYLTLAQTAVADDCPFCRPPTIHHYHKKRSKFSNVS</sequence>
<reference evidence="9 10" key="1">
    <citation type="submission" date="2016-08" db="EMBL/GenBank/DDBJ databases">
        <title>Draft genome sequence of Candidatus Piscirickettsia litoralis, from seawater.</title>
        <authorList>
            <person name="Wan X."/>
            <person name="Lee A.J."/>
            <person name="Hou S."/>
            <person name="Donachie S.P."/>
        </authorList>
    </citation>
    <scope>NUCLEOTIDE SEQUENCE [LARGE SCALE GENOMIC DNA]</scope>
    <source>
        <strain evidence="9 10">Y2</strain>
    </source>
</reference>
<dbReference type="Proteomes" id="UP000094329">
    <property type="component" value="Unassembled WGS sequence"/>
</dbReference>
<dbReference type="Pfam" id="PF05280">
    <property type="entry name" value="FlhC"/>
    <property type="match status" value="1"/>
</dbReference>
<evidence type="ECO:0000256" key="3">
    <source>
        <dbReference type="ARBA" id="ARBA00022795"/>
    </source>
</evidence>
<proteinExistence type="predicted"/>
<dbReference type="RefSeq" id="WP_069314130.1">
    <property type="nucleotide sequence ID" value="NZ_MDTU01000003.1"/>
</dbReference>
<evidence type="ECO:0000256" key="2">
    <source>
        <dbReference type="ARBA" id="ARBA00022723"/>
    </source>
</evidence>
<comment type="caution">
    <text evidence="9">The sequence shown here is derived from an EMBL/GenBank/DDBJ whole genome shotgun (WGS) entry which is preliminary data.</text>
</comment>
<name>A0ABX2ZXJ5_9GAMM</name>
<dbReference type="InterPro" id="IPR007944">
    <property type="entry name" value="FlhC"/>
</dbReference>